<keyword evidence="3" id="KW-0472">Membrane</keyword>
<evidence type="ECO:0000313" key="6">
    <source>
        <dbReference type="Proteomes" id="UP000824540"/>
    </source>
</evidence>
<evidence type="ECO:0000256" key="2">
    <source>
        <dbReference type="SAM" id="MobiDB-lite"/>
    </source>
</evidence>
<dbReference type="PANTHER" id="PTHR15028">
    <property type="entry name" value="CD72-RELATED"/>
    <property type="match status" value="1"/>
</dbReference>
<keyword evidence="3" id="KW-0812">Transmembrane</keyword>
<protein>
    <recommendedName>
        <fullName evidence="4">C-type lectin domain-containing protein</fullName>
    </recommendedName>
</protein>
<dbReference type="InterPro" id="IPR016186">
    <property type="entry name" value="C-type_lectin-like/link_sf"/>
</dbReference>
<feature type="transmembrane region" description="Helical" evidence="3">
    <location>
        <begin position="43"/>
        <end position="62"/>
    </location>
</feature>
<dbReference type="InterPro" id="IPR016187">
    <property type="entry name" value="CTDL_fold"/>
</dbReference>
<feature type="domain" description="C-type lectin" evidence="4">
    <location>
        <begin position="194"/>
        <end position="255"/>
    </location>
</feature>
<evidence type="ECO:0000256" key="3">
    <source>
        <dbReference type="SAM" id="Phobius"/>
    </source>
</evidence>
<accession>A0A8T2MNA5</accession>
<dbReference type="PANTHER" id="PTHR15028:SF6">
    <property type="entry name" value="B-CELL DIFFERENTIATION ANTIGEN CD72"/>
    <property type="match status" value="1"/>
</dbReference>
<feature type="region of interest" description="Disordered" evidence="2">
    <location>
        <begin position="18"/>
        <end position="37"/>
    </location>
</feature>
<gene>
    <name evidence="5" type="ORF">JZ751_004447</name>
</gene>
<dbReference type="Gene3D" id="1.20.5.400">
    <property type="match status" value="2"/>
</dbReference>
<dbReference type="SUPFAM" id="SSF103657">
    <property type="entry name" value="BAR/IMD domain-like"/>
    <property type="match status" value="1"/>
</dbReference>
<feature type="coiled-coil region" evidence="1">
    <location>
        <begin position="92"/>
        <end position="182"/>
    </location>
</feature>
<dbReference type="Pfam" id="PF00059">
    <property type="entry name" value="Lectin_C"/>
    <property type="match status" value="1"/>
</dbReference>
<reference evidence="5" key="1">
    <citation type="thesis" date="2021" institute="BYU ScholarsArchive" country="Provo, UT, USA">
        <title>Applications of and Algorithms for Genome Assembly and Genomic Analyses with an Emphasis on Marine Teleosts.</title>
        <authorList>
            <person name="Pickett B.D."/>
        </authorList>
    </citation>
    <scope>NUCLEOTIDE SEQUENCE</scope>
    <source>
        <strain evidence="5">HI-2016</strain>
    </source>
</reference>
<dbReference type="OrthoDB" id="8958281at2759"/>
<dbReference type="GO" id="GO:0004888">
    <property type="term" value="F:transmembrane signaling receptor activity"/>
    <property type="evidence" value="ECO:0007669"/>
    <property type="project" value="InterPro"/>
</dbReference>
<dbReference type="AlphaFoldDB" id="A0A8T2MNA5"/>
<evidence type="ECO:0000259" key="4">
    <source>
        <dbReference type="PROSITE" id="PS50041"/>
    </source>
</evidence>
<comment type="caution">
    <text evidence="5">The sequence shown here is derived from an EMBL/GenBank/DDBJ whole genome shotgun (WGS) entry which is preliminary data.</text>
</comment>
<evidence type="ECO:0000256" key="1">
    <source>
        <dbReference type="SAM" id="Coils"/>
    </source>
</evidence>
<dbReference type="InterPro" id="IPR039689">
    <property type="entry name" value="CD72"/>
</dbReference>
<dbReference type="InterPro" id="IPR001304">
    <property type="entry name" value="C-type_lectin-like"/>
</dbReference>
<dbReference type="PROSITE" id="PS50041">
    <property type="entry name" value="C_TYPE_LECTIN_2"/>
    <property type="match status" value="1"/>
</dbReference>
<name>A0A8T2MNA5_9TELE</name>
<dbReference type="EMBL" id="JAFBMS010001150">
    <property type="protein sequence ID" value="KAG9329495.1"/>
    <property type="molecule type" value="Genomic_DNA"/>
</dbReference>
<dbReference type="SUPFAM" id="SSF56436">
    <property type="entry name" value="C-type lectin-like"/>
    <property type="match status" value="1"/>
</dbReference>
<keyword evidence="1" id="KW-0175">Coiled coil</keyword>
<sequence length="255" mass="29335">MEMSDDIYANAETIRNIKSISAPDQNPPTNPGEQRSGRRNYRLTAVCLGLLTVLLLIIITALCIHCEYQLLTTTHPYLHSDSIISVADNGVLNDTMEKHSTLSETLNQLQTNYSSLTAERDKLQTNYNSITAERDQLQTKYNSLTADRDQLQTSYHSLTAERDQLKTKYSSLTAERDQLQRMLEHSCPQGWIKFSSRCYFVSKEKKTWSESRQYCRERGADLRLFSVFYNIWIGLSDHEREGTWKWVDGTTLTTG</sequence>
<proteinExistence type="predicted"/>
<dbReference type="Gene3D" id="3.10.100.10">
    <property type="entry name" value="Mannose-Binding Protein A, subunit A"/>
    <property type="match status" value="2"/>
</dbReference>
<dbReference type="InterPro" id="IPR027267">
    <property type="entry name" value="AH/BAR_dom_sf"/>
</dbReference>
<organism evidence="5 6">
    <name type="scientific">Albula glossodonta</name>
    <name type="common">roundjaw bonefish</name>
    <dbReference type="NCBI Taxonomy" id="121402"/>
    <lineage>
        <taxon>Eukaryota</taxon>
        <taxon>Metazoa</taxon>
        <taxon>Chordata</taxon>
        <taxon>Craniata</taxon>
        <taxon>Vertebrata</taxon>
        <taxon>Euteleostomi</taxon>
        <taxon>Actinopterygii</taxon>
        <taxon>Neopterygii</taxon>
        <taxon>Teleostei</taxon>
        <taxon>Albuliformes</taxon>
        <taxon>Albulidae</taxon>
        <taxon>Albula</taxon>
    </lineage>
</organism>
<evidence type="ECO:0000313" key="5">
    <source>
        <dbReference type="EMBL" id="KAG9329495.1"/>
    </source>
</evidence>
<dbReference type="GO" id="GO:0005886">
    <property type="term" value="C:plasma membrane"/>
    <property type="evidence" value="ECO:0007669"/>
    <property type="project" value="InterPro"/>
</dbReference>
<keyword evidence="3" id="KW-1133">Transmembrane helix</keyword>
<dbReference type="Proteomes" id="UP000824540">
    <property type="component" value="Unassembled WGS sequence"/>
</dbReference>
<keyword evidence="6" id="KW-1185">Reference proteome</keyword>